<dbReference type="GO" id="GO:0005829">
    <property type="term" value="C:cytosol"/>
    <property type="evidence" value="ECO:0007669"/>
    <property type="project" value="TreeGrafter"/>
</dbReference>
<evidence type="ECO:0000256" key="11">
    <source>
        <dbReference type="SAM" id="MobiDB-lite"/>
    </source>
</evidence>
<protein>
    <recommendedName>
        <fullName evidence="8">DNA 3'-5' helicase</fullName>
        <ecNumber evidence="8">5.6.2.4</ecNumber>
    </recommendedName>
</protein>
<evidence type="ECO:0000256" key="4">
    <source>
        <dbReference type="ARBA" id="ARBA00022806"/>
    </source>
</evidence>
<evidence type="ECO:0000256" key="5">
    <source>
        <dbReference type="ARBA" id="ARBA00022840"/>
    </source>
</evidence>
<dbReference type="EC" id="5.6.2.4" evidence="8"/>
<dbReference type="OrthoDB" id="1470711at2759"/>
<dbReference type="InterPro" id="IPR027417">
    <property type="entry name" value="P-loop_NTPase"/>
</dbReference>
<evidence type="ECO:0000313" key="15">
    <source>
        <dbReference type="Proteomes" id="UP000245609"/>
    </source>
</evidence>
<keyword evidence="6" id="KW-0413">Isomerase</keyword>
<comment type="catalytic activity">
    <reaction evidence="7">
        <text>Couples ATP hydrolysis with the unwinding of duplex DNA by translocating in the 3'-5' direction.</text>
        <dbReference type="EC" id="5.6.2.4"/>
    </reaction>
</comment>
<evidence type="ECO:0000256" key="8">
    <source>
        <dbReference type="ARBA" id="ARBA00034808"/>
    </source>
</evidence>
<evidence type="ECO:0000256" key="6">
    <source>
        <dbReference type="ARBA" id="ARBA00023235"/>
    </source>
</evidence>
<evidence type="ECO:0000256" key="2">
    <source>
        <dbReference type="ARBA" id="ARBA00022741"/>
    </source>
</evidence>
<evidence type="ECO:0000256" key="9">
    <source>
        <dbReference type="ARBA" id="ARBA00048988"/>
    </source>
</evidence>
<dbReference type="InterPro" id="IPR000212">
    <property type="entry name" value="DNA_helicase_UvrD/REP"/>
</dbReference>
<dbReference type="GO" id="GO:0005524">
    <property type="term" value="F:ATP binding"/>
    <property type="evidence" value="ECO:0007669"/>
    <property type="project" value="UniProtKB-UniRule"/>
</dbReference>
<dbReference type="PROSITE" id="PS51198">
    <property type="entry name" value="UVRD_HELICASE_ATP_BIND"/>
    <property type="match status" value="1"/>
</dbReference>
<comment type="caution">
    <text evidence="10">Lacks conserved residue(s) required for the propagation of feature annotation.</text>
</comment>
<dbReference type="STRING" id="133381.A0A2T9Z1N0"/>
<evidence type="ECO:0000256" key="3">
    <source>
        <dbReference type="ARBA" id="ARBA00022801"/>
    </source>
</evidence>
<keyword evidence="15" id="KW-1185">Reference proteome</keyword>
<dbReference type="Gene3D" id="3.40.50.300">
    <property type="entry name" value="P-loop containing nucleotide triphosphate hydrolases"/>
    <property type="match status" value="3"/>
</dbReference>
<evidence type="ECO:0000256" key="10">
    <source>
        <dbReference type="PROSITE-ProRule" id="PRU00560"/>
    </source>
</evidence>
<name>A0A2T9Z1N0_9FUNG</name>
<dbReference type="GO" id="GO:0003677">
    <property type="term" value="F:DNA binding"/>
    <property type="evidence" value="ECO:0007669"/>
    <property type="project" value="InterPro"/>
</dbReference>
<dbReference type="GO" id="GO:0000725">
    <property type="term" value="P:recombinational repair"/>
    <property type="evidence" value="ECO:0007669"/>
    <property type="project" value="TreeGrafter"/>
</dbReference>
<dbReference type="SUPFAM" id="SSF52540">
    <property type="entry name" value="P-loop containing nucleoside triphosphate hydrolases"/>
    <property type="match status" value="2"/>
</dbReference>
<dbReference type="PROSITE" id="PS51217">
    <property type="entry name" value="UVRD_HELICASE_CTER"/>
    <property type="match status" value="1"/>
</dbReference>
<dbReference type="Proteomes" id="UP000245609">
    <property type="component" value="Unassembled WGS sequence"/>
</dbReference>
<organism evidence="14 15">
    <name type="scientific">Smittium megazygosporum</name>
    <dbReference type="NCBI Taxonomy" id="133381"/>
    <lineage>
        <taxon>Eukaryota</taxon>
        <taxon>Fungi</taxon>
        <taxon>Fungi incertae sedis</taxon>
        <taxon>Zoopagomycota</taxon>
        <taxon>Kickxellomycotina</taxon>
        <taxon>Harpellomycetes</taxon>
        <taxon>Harpellales</taxon>
        <taxon>Legeriomycetaceae</taxon>
        <taxon>Smittium</taxon>
    </lineage>
</organism>
<dbReference type="Pfam" id="PF00580">
    <property type="entry name" value="UvrD-helicase"/>
    <property type="match status" value="1"/>
</dbReference>
<dbReference type="GO" id="GO:0043138">
    <property type="term" value="F:3'-5' DNA helicase activity"/>
    <property type="evidence" value="ECO:0007669"/>
    <property type="project" value="UniProtKB-EC"/>
</dbReference>
<comment type="similarity">
    <text evidence="1">Belongs to the helicase family. UvrD subfamily.</text>
</comment>
<dbReference type="Gene3D" id="1.10.486.10">
    <property type="entry name" value="PCRA, domain 4"/>
    <property type="match status" value="2"/>
</dbReference>
<evidence type="ECO:0000256" key="7">
    <source>
        <dbReference type="ARBA" id="ARBA00034617"/>
    </source>
</evidence>
<keyword evidence="3 10" id="KW-0378">Hydrolase</keyword>
<feature type="compositionally biased region" description="Basic and acidic residues" evidence="11">
    <location>
        <begin position="347"/>
        <end position="361"/>
    </location>
</feature>
<dbReference type="Pfam" id="PF13361">
    <property type="entry name" value="UvrD_C"/>
    <property type="match status" value="1"/>
</dbReference>
<dbReference type="InterPro" id="IPR014016">
    <property type="entry name" value="UvrD-like_ATP-bd"/>
</dbReference>
<accession>A0A2T9Z1N0</accession>
<sequence length="910" mass="102778">MPALCTSSSSQVLLLKIGFLLINSMKLLKGYVKALQKLGIHIPEQLNNQIRSLYAGGNLVYPDFHPDSVESLWQKIDPIIKQNLKKLMLSMDEVELSYGNRPTKITDKDPGAFEINDNIGAFQIRYNNLKKINEEYVYRIKIIDKSLEKQLLSHAQKALSMGYNASEYLHEYRDAIVGYSWAKQFFQVIDFDDMIDYGNKALSIPEIHKTVTSEFLYTLVDEFQDLNRAQMEVILKLQSGRGWITAVGDERQSIYRFRGATPINNFQSFISNFLDDSSASIAIEDPDKSESVDSSAQKDLVSALLPAKKNFGAKTESEIANKDCLVVIDLTRDSDSDSPSTPLSNYKKSESIEAKPKEDTKPLAVKEPVSFEKPLYNFESLNTNYRSNVGIVTFANTVIKESKYSTNLIKSLRVNLLPSKEIGYQKSNPIRLWNFKDHFDEAEHIANCISTLINQENHRPCDIAILLRKFRQGPNNLTHHLQIKLLQKGIKFVVRGGRVVIDKQDFSILFALICAVTDPRDDASFKKAIQKLVPGVGPSTLSKIDSISLNSKGTSKFSDEGSLFFEQKVILSNNRIKLSKAIQKKLMSFIQIIYDCRKVINQVSLRNFILAAYEVMDILFKNKDFLSNFDGSKGPLVFYDKARNDLLVNKTSVSNVEFYKHFDTVRSETGQRNIESSLKTLVSLLDNYSDTILDSKAPKIFGDSFLNISLDLSTDNLHFNEFVSNERGEESNDDSCQPLKQTLVNSDSIATVDLVQSFIGYLTLDSDTSLNPNDHDKIIISTIHQAKGLEWDTVFLPLFCQGIIPSNYIQDSVRLSDSGLKNVYEVSKGLSPTQEHKEDELRLAYVSITRAKRNLFISFPSKFDNANQLEINGKISFNEVETLELSSFIPSSVRKGGTIGATTEIEYNRF</sequence>
<keyword evidence="4 10" id="KW-0347">Helicase</keyword>
<evidence type="ECO:0000256" key="1">
    <source>
        <dbReference type="ARBA" id="ARBA00009922"/>
    </source>
</evidence>
<feature type="region of interest" description="Disordered" evidence="11">
    <location>
        <begin position="333"/>
        <end position="361"/>
    </location>
</feature>
<dbReference type="InterPro" id="IPR014017">
    <property type="entry name" value="DNA_helicase_UvrD-like_C"/>
</dbReference>
<dbReference type="Gene3D" id="1.10.10.160">
    <property type="match status" value="1"/>
</dbReference>
<comment type="catalytic activity">
    <reaction evidence="9">
        <text>ATP + H2O = ADP + phosphate + H(+)</text>
        <dbReference type="Rhea" id="RHEA:13065"/>
        <dbReference type="ChEBI" id="CHEBI:15377"/>
        <dbReference type="ChEBI" id="CHEBI:15378"/>
        <dbReference type="ChEBI" id="CHEBI:30616"/>
        <dbReference type="ChEBI" id="CHEBI:43474"/>
        <dbReference type="ChEBI" id="CHEBI:456216"/>
        <dbReference type="EC" id="5.6.2.4"/>
    </reaction>
</comment>
<keyword evidence="2 10" id="KW-0547">Nucleotide-binding</keyword>
<dbReference type="PANTHER" id="PTHR11070">
    <property type="entry name" value="UVRD / RECB / PCRA DNA HELICASE FAMILY MEMBER"/>
    <property type="match status" value="1"/>
</dbReference>
<gene>
    <name evidence="14" type="ORF">BB560_005657</name>
</gene>
<dbReference type="EMBL" id="MBFS01002369">
    <property type="protein sequence ID" value="PVU98508.1"/>
    <property type="molecule type" value="Genomic_DNA"/>
</dbReference>
<evidence type="ECO:0000313" key="14">
    <source>
        <dbReference type="EMBL" id="PVU98508.1"/>
    </source>
</evidence>
<reference evidence="14 15" key="1">
    <citation type="journal article" date="2018" name="MBio">
        <title>Comparative Genomics Reveals the Core Gene Toolbox for the Fungus-Insect Symbiosis.</title>
        <authorList>
            <person name="Wang Y."/>
            <person name="Stata M."/>
            <person name="Wang W."/>
            <person name="Stajich J.E."/>
            <person name="White M.M."/>
            <person name="Moncalvo J.M."/>
        </authorList>
    </citation>
    <scope>NUCLEOTIDE SEQUENCE [LARGE SCALE GENOMIC DNA]</scope>
    <source>
        <strain evidence="14 15">SC-DP-2</strain>
    </source>
</reference>
<feature type="domain" description="UvrD-like helicase ATP-binding" evidence="12">
    <location>
        <begin position="1"/>
        <end position="290"/>
    </location>
</feature>
<keyword evidence="5 10" id="KW-0067">ATP-binding</keyword>
<dbReference type="GO" id="GO:0016787">
    <property type="term" value="F:hydrolase activity"/>
    <property type="evidence" value="ECO:0007669"/>
    <property type="project" value="UniProtKB-UniRule"/>
</dbReference>
<feature type="domain" description="UvrD-like helicase C-terminal" evidence="13">
    <location>
        <begin position="389"/>
        <end position="788"/>
    </location>
</feature>
<dbReference type="PANTHER" id="PTHR11070:SF3">
    <property type="entry name" value="DNA 3'-5' HELICASE"/>
    <property type="match status" value="1"/>
</dbReference>
<dbReference type="AlphaFoldDB" id="A0A2T9Z1N0"/>
<comment type="caution">
    <text evidence="14">The sequence shown here is derived from an EMBL/GenBank/DDBJ whole genome shotgun (WGS) entry which is preliminary data.</text>
</comment>
<proteinExistence type="inferred from homology"/>
<dbReference type="InterPro" id="IPR013986">
    <property type="entry name" value="DExx_box_DNA_helicase_dom_sf"/>
</dbReference>
<evidence type="ECO:0000259" key="12">
    <source>
        <dbReference type="PROSITE" id="PS51198"/>
    </source>
</evidence>
<evidence type="ECO:0000259" key="13">
    <source>
        <dbReference type="PROSITE" id="PS51217"/>
    </source>
</evidence>